<organism evidence="2 3">
    <name type="scientific">Streptantibioticus parmotrematis</name>
    <dbReference type="NCBI Taxonomy" id="2873249"/>
    <lineage>
        <taxon>Bacteria</taxon>
        <taxon>Bacillati</taxon>
        <taxon>Actinomycetota</taxon>
        <taxon>Actinomycetes</taxon>
        <taxon>Kitasatosporales</taxon>
        <taxon>Streptomycetaceae</taxon>
        <taxon>Streptantibioticus</taxon>
    </lineage>
</organism>
<dbReference type="InterPro" id="IPR048936">
    <property type="entry name" value="MvdD-like_ATPgrasp"/>
</dbReference>
<dbReference type="EMBL" id="JAINVZ010000001">
    <property type="protein sequence ID" value="MBY8883415.1"/>
    <property type="molecule type" value="Genomic_DNA"/>
</dbReference>
<reference evidence="2 3" key="1">
    <citation type="submission" date="2021-08" db="EMBL/GenBank/DDBJ databases">
        <title>Streptomyces sp. PTM05 isolated from lichen.</title>
        <authorList>
            <person name="Somphong A."/>
            <person name="Phongsopitanun W."/>
            <person name="Tanasupawat S."/>
        </authorList>
    </citation>
    <scope>NUCLEOTIDE SEQUENCE [LARGE SCALE GENOMIC DNA]</scope>
    <source>
        <strain evidence="2 3">Ptm05</strain>
    </source>
</reference>
<evidence type="ECO:0000259" key="1">
    <source>
        <dbReference type="Pfam" id="PF21068"/>
    </source>
</evidence>
<comment type="caution">
    <text evidence="2">The sequence shown here is derived from an EMBL/GenBank/DDBJ whole genome shotgun (WGS) entry which is preliminary data.</text>
</comment>
<accession>A0ABS7QJQ9</accession>
<dbReference type="PANTHER" id="PTHR21621:SF0">
    <property type="entry name" value="BETA-CITRYLGLUTAMATE SYNTHASE B-RELATED"/>
    <property type="match status" value="1"/>
</dbReference>
<dbReference type="PANTHER" id="PTHR21621">
    <property type="entry name" value="RIBOSOMAL PROTEIN S6 MODIFICATION PROTEIN"/>
    <property type="match status" value="1"/>
</dbReference>
<keyword evidence="3" id="KW-1185">Reference proteome</keyword>
<dbReference type="Gene3D" id="3.30.470.20">
    <property type="entry name" value="ATP-grasp fold, B domain"/>
    <property type="match status" value="1"/>
</dbReference>
<evidence type="ECO:0000313" key="2">
    <source>
        <dbReference type="EMBL" id="MBY8883415.1"/>
    </source>
</evidence>
<dbReference type="Pfam" id="PF21068">
    <property type="entry name" value="ATPgraspMvdD"/>
    <property type="match status" value="1"/>
</dbReference>
<protein>
    <recommendedName>
        <fullName evidence="1">MvdD-like pre-ATP grasp domain-containing protein</fullName>
    </recommendedName>
</protein>
<dbReference type="SUPFAM" id="SSF56059">
    <property type="entry name" value="Glutathione synthetase ATP-binding domain-like"/>
    <property type="match status" value="1"/>
</dbReference>
<dbReference type="RefSeq" id="WP_222973002.1">
    <property type="nucleotide sequence ID" value="NZ_JAINVZ010000001.1"/>
</dbReference>
<evidence type="ECO:0000313" key="3">
    <source>
        <dbReference type="Proteomes" id="UP001198565"/>
    </source>
</evidence>
<name>A0ABS7QJQ9_9ACTN</name>
<sequence length="317" mass="34351">MTVLILTCAEDVTADMVVQRLNADGVPVLRVDPADFPRTVGLAAVHTAGGPAGRITTDRRTTDLRDIRSIWVRRPGRPGLGAADQPAWTALESDHAWYGTLRALPGVRWMNHPDAHTACRYKMWQLSVAESVGFTVPATLLTTEPSAAERFAADHGPLVCKSVSGRAPDDPPLALPTTAVPADADFAGVAGSATCLQRRVDKRYDVRLTVVGDRMFCARTDETPAGLDDLDWRYADPEAVRWRAGEVPPDIATKVTAFMDRARLAYGAFDFAVTGDGTWSFLECNASGQFGFFELVAGLPVSEAIADWLGAPRERDR</sequence>
<dbReference type="Proteomes" id="UP001198565">
    <property type="component" value="Unassembled WGS sequence"/>
</dbReference>
<feature type="domain" description="MvdD-like pre-ATP grasp" evidence="1">
    <location>
        <begin position="2"/>
        <end position="113"/>
    </location>
</feature>
<proteinExistence type="predicted"/>
<gene>
    <name evidence="2" type="ORF">K7472_00955</name>
</gene>